<reference evidence="2 3" key="1">
    <citation type="submission" date="2014-06" db="EMBL/GenBank/DDBJ databases">
        <authorList>
            <person name="Swart Estienne"/>
        </authorList>
    </citation>
    <scope>NUCLEOTIDE SEQUENCE [LARGE SCALE GENOMIC DNA]</scope>
    <source>
        <strain evidence="2 3">130c</strain>
    </source>
</reference>
<dbReference type="InParanoid" id="A0A078AQP9"/>
<dbReference type="OrthoDB" id="326509at2759"/>
<accession>A0A078AQP9</accession>
<evidence type="ECO:0000313" key="2">
    <source>
        <dbReference type="EMBL" id="CDW83567.1"/>
    </source>
</evidence>
<evidence type="ECO:0000313" key="3">
    <source>
        <dbReference type="Proteomes" id="UP000039865"/>
    </source>
</evidence>
<feature type="coiled-coil region" evidence="1">
    <location>
        <begin position="63"/>
        <end position="90"/>
    </location>
</feature>
<keyword evidence="3" id="KW-1185">Reference proteome</keyword>
<protein>
    <submittedName>
        <fullName evidence="2">Uncharacterized protein</fullName>
    </submittedName>
</protein>
<keyword evidence="1" id="KW-0175">Coiled coil</keyword>
<evidence type="ECO:0000256" key="1">
    <source>
        <dbReference type="SAM" id="Coils"/>
    </source>
</evidence>
<dbReference type="EMBL" id="CCKQ01011967">
    <property type="protein sequence ID" value="CDW83567.1"/>
    <property type="molecule type" value="Genomic_DNA"/>
</dbReference>
<dbReference type="Proteomes" id="UP000039865">
    <property type="component" value="Unassembled WGS sequence"/>
</dbReference>
<sequence>MDIDTKICNILKHLILQRKRLVISNKPRELGVDFQINSPRNFEDFRDQNGSKKVQEVRFEYYMKKKQAKMAQLREIISQKRNEKQRLREFTPNNQSQYQTTGQMLRKQLSIISNAMEDPMLMSRNNLDISNVTNEEHPYLETTSPFMTSLQKQKTQKGQSMSVEGNYENQTQRTKFQRSPDTVTKRLVTFNNISINNNSTNGNNNNTSTILERGSLKLNLSALIVNQQPDIPLKIQLGFKTPDLFTQQKQQNLEKMTSAKSKLEVLAEKDKVRFEKKIKNEKQKLDKLQEFLEYDEYERNLRIQNYKKKQQNAIKKLEKIDKDIEKKQYQDYKEYLSQRQKQQSRMLLEQQQLTLVKLKENIENTQREFETQQQIRERIKLEEEQAQKRLESITKRLERMIKAITEFKERMKEEELIKLQSELKRFSRIGDKRQKAEEDRKEYMDQLQKLNRERHEKKRQIRNQELKDRDQWSFSVLKKHKRQWDQVMERNQSLEETIQAKRELMTLKIKDNKSSIFESELLHKEHKDKIIQKHIQLFKSLQKSKEKLDQLQISQRVTEIQKKRELFGDQSWTQTLKPRNKLIEVNLKKVVLQEQPAIRSGIMIWNLKKFSSKKSRCDSDD</sequence>
<dbReference type="AlphaFoldDB" id="A0A078AQP9"/>
<name>A0A078AQP9_STYLE</name>
<gene>
    <name evidence="2" type="primary">Contig5472.g5845</name>
    <name evidence="2" type="ORF">STYLEM_12615</name>
</gene>
<feature type="coiled-coil region" evidence="1">
    <location>
        <begin position="271"/>
        <end position="497"/>
    </location>
</feature>
<organism evidence="2 3">
    <name type="scientific">Stylonychia lemnae</name>
    <name type="common">Ciliate</name>
    <dbReference type="NCBI Taxonomy" id="5949"/>
    <lineage>
        <taxon>Eukaryota</taxon>
        <taxon>Sar</taxon>
        <taxon>Alveolata</taxon>
        <taxon>Ciliophora</taxon>
        <taxon>Intramacronucleata</taxon>
        <taxon>Spirotrichea</taxon>
        <taxon>Stichotrichia</taxon>
        <taxon>Sporadotrichida</taxon>
        <taxon>Oxytrichidae</taxon>
        <taxon>Stylonychinae</taxon>
        <taxon>Stylonychia</taxon>
    </lineage>
</organism>
<proteinExistence type="predicted"/>
<dbReference type="FunCoup" id="A0A078AQP9">
    <property type="interactions" value="3"/>
</dbReference>